<dbReference type="FunFam" id="2.40.70.10:FF:000004">
    <property type="entry name" value="Pepsin A"/>
    <property type="match status" value="1"/>
</dbReference>
<feature type="signal peptide" evidence="6">
    <location>
        <begin position="1"/>
        <end position="19"/>
    </location>
</feature>
<reference evidence="9" key="1">
    <citation type="submission" date="2025-08" db="UniProtKB">
        <authorList>
            <consortium name="RefSeq"/>
        </authorList>
    </citation>
    <scope>IDENTIFICATION</scope>
    <source>
        <tissue evidence="9">Blood</tissue>
    </source>
</reference>
<evidence type="ECO:0000256" key="5">
    <source>
        <dbReference type="PIRSR" id="PIRSR601461-2"/>
    </source>
</evidence>
<keyword evidence="2" id="KW-0645">Protease</keyword>
<dbReference type="InterPro" id="IPR033121">
    <property type="entry name" value="PEPTIDASE_A1"/>
</dbReference>
<dbReference type="Pfam" id="PF00026">
    <property type="entry name" value="Asp"/>
    <property type="match status" value="1"/>
</dbReference>
<evidence type="ECO:0000256" key="6">
    <source>
        <dbReference type="SAM" id="SignalP"/>
    </source>
</evidence>
<dbReference type="InterPro" id="IPR001461">
    <property type="entry name" value="Aspartic_peptidase_A1"/>
</dbReference>
<evidence type="ECO:0000256" key="2">
    <source>
        <dbReference type="ARBA" id="ARBA00022670"/>
    </source>
</evidence>
<name>A0A6J3FJH6_SAPAP</name>
<keyword evidence="3" id="KW-0378">Hydrolase</keyword>
<gene>
    <name evidence="9" type="primary">LOC116531224</name>
</gene>
<dbReference type="GeneID" id="116531224"/>
<keyword evidence="4 5" id="KW-1015">Disulfide bond</keyword>
<feature type="disulfide bond" evidence="5">
    <location>
        <begin position="105"/>
        <end position="110"/>
    </location>
</feature>
<accession>A0A6J3FJH6</accession>
<keyword evidence="3" id="KW-0064">Aspartyl protease</keyword>
<evidence type="ECO:0000313" key="9">
    <source>
        <dbReference type="RefSeq" id="XP_032105823.1"/>
    </source>
</evidence>
<dbReference type="PANTHER" id="PTHR47966:SF70">
    <property type="entry name" value="PEPTIDASE A1 DOMAIN-CONTAINING PROTEIN"/>
    <property type="match status" value="1"/>
</dbReference>
<proteinExistence type="inferred from homology"/>
<dbReference type="AlphaFoldDB" id="A0A6J3FJH6"/>
<dbReference type="PRINTS" id="PR00792">
    <property type="entry name" value="PEPSIN"/>
</dbReference>
<organism evidence="8 9">
    <name type="scientific">Sapajus apella</name>
    <name type="common">Brown-capped capuchin</name>
    <name type="synonym">Cebus apella</name>
    <dbReference type="NCBI Taxonomy" id="9515"/>
    <lineage>
        <taxon>Eukaryota</taxon>
        <taxon>Metazoa</taxon>
        <taxon>Chordata</taxon>
        <taxon>Craniata</taxon>
        <taxon>Vertebrata</taxon>
        <taxon>Euteleostomi</taxon>
        <taxon>Mammalia</taxon>
        <taxon>Eutheria</taxon>
        <taxon>Euarchontoglires</taxon>
        <taxon>Primates</taxon>
        <taxon>Haplorrhini</taxon>
        <taxon>Platyrrhini</taxon>
        <taxon>Cebidae</taxon>
        <taxon>Cebinae</taxon>
        <taxon>Sapajus</taxon>
    </lineage>
</organism>
<dbReference type="RefSeq" id="XP_032105823.1">
    <property type="nucleotide sequence ID" value="XM_032249932.1"/>
</dbReference>
<dbReference type="GO" id="GO:0006508">
    <property type="term" value="P:proteolysis"/>
    <property type="evidence" value="ECO:0007669"/>
    <property type="project" value="UniProtKB-KW"/>
</dbReference>
<keyword evidence="8" id="KW-1185">Reference proteome</keyword>
<evidence type="ECO:0000259" key="7">
    <source>
        <dbReference type="PROSITE" id="PS51767"/>
    </source>
</evidence>
<sequence>MRVLVLVLACLHLSGGVERIILRKGKFIHQTVEEQGVLETLLRHHPKADPTTKYHFNNDAVAYEPITNYMDSFYFGEISFGTSPQNFLVLFVRGSSNLWLPSIYCQSQACSSHNRFNSSLSSTFRNNRQTYTLPYGSGSLSVFLGYDTVTVQNIIINNQEFGLSENEPSDSFYYSDFNGILGIVYPNTAVGSTPTVMQGLLQQGQLTQPIFSFCFTPQSTRQYGGELILGGVEPQLCSGRIIWTLVTQELYWLPPF</sequence>
<dbReference type="GO" id="GO:0004190">
    <property type="term" value="F:aspartic-type endopeptidase activity"/>
    <property type="evidence" value="ECO:0007669"/>
    <property type="project" value="UniProtKB-KW"/>
</dbReference>
<evidence type="ECO:0000256" key="4">
    <source>
        <dbReference type="ARBA" id="ARBA00023157"/>
    </source>
</evidence>
<comment type="similarity">
    <text evidence="1">Belongs to the peptidase A1 family.</text>
</comment>
<keyword evidence="6" id="KW-0732">Signal</keyword>
<evidence type="ECO:0000256" key="3">
    <source>
        <dbReference type="ARBA" id="ARBA00022750"/>
    </source>
</evidence>
<dbReference type="Gene3D" id="6.10.140.60">
    <property type="match status" value="1"/>
</dbReference>
<dbReference type="Gene3D" id="2.40.70.10">
    <property type="entry name" value="Acid Proteases"/>
    <property type="match status" value="1"/>
</dbReference>
<dbReference type="Proteomes" id="UP000504640">
    <property type="component" value="Unplaced"/>
</dbReference>
<evidence type="ECO:0000313" key="8">
    <source>
        <dbReference type="Proteomes" id="UP000504640"/>
    </source>
</evidence>
<dbReference type="Gene3D" id="2.60.40.1960">
    <property type="match status" value="1"/>
</dbReference>
<dbReference type="PANTHER" id="PTHR47966">
    <property type="entry name" value="BETA-SITE APP-CLEAVING ENZYME, ISOFORM A-RELATED"/>
    <property type="match status" value="1"/>
</dbReference>
<feature type="domain" description="Peptidase A1" evidence="7">
    <location>
        <begin position="74"/>
        <end position="256"/>
    </location>
</feature>
<dbReference type="InterPro" id="IPR021109">
    <property type="entry name" value="Peptidase_aspartic_dom_sf"/>
</dbReference>
<evidence type="ECO:0000256" key="1">
    <source>
        <dbReference type="ARBA" id="ARBA00007447"/>
    </source>
</evidence>
<dbReference type="PROSITE" id="PS51767">
    <property type="entry name" value="PEPTIDASE_A1"/>
    <property type="match status" value="1"/>
</dbReference>
<protein>
    <submittedName>
        <fullName evidence="9">Pepsin B-like</fullName>
    </submittedName>
</protein>
<dbReference type="SUPFAM" id="SSF50630">
    <property type="entry name" value="Acid proteases"/>
    <property type="match status" value="1"/>
</dbReference>
<feature type="chain" id="PRO_5026949277" evidence="6">
    <location>
        <begin position="20"/>
        <end position="256"/>
    </location>
</feature>